<dbReference type="Pfam" id="PF13020">
    <property type="entry name" value="NOV_C"/>
    <property type="match status" value="1"/>
</dbReference>
<organism evidence="2 3">
    <name type="scientific">Brucella ciceri</name>
    <dbReference type="NCBI Taxonomy" id="391287"/>
    <lineage>
        <taxon>Bacteria</taxon>
        <taxon>Pseudomonadati</taxon>
        <taxon>Pseudomonadota</taxon>
        <taxon>Alphaproteobacteria</taxon>
        <taxon>Hyphomicrobiales</taxon>
        <taxon>Brucellaceae</taxon>
        <taxon>Brucella/Ochrobactrum group</taxon>
        <taxon>Brucella</taxon>
    </lineage>
</organism>
<reference evidence="2 3" key="1">
    <citation type="submission" date="2020-03" db="EMBL/GenBank/DDBJ databases">
        <title>Whole genome sequencing of clinical and environmental type strains of Ochrobactrum.</title>
        <authorList>
            <person name="Dharne M."/>
        </authorList>
    </citation>
    <scope>NUCLEOTIDE SEQUENCE [LARGE SCALE GENOMIC DNA]</scope>
    <source>
        <strain evidence="2 3">DSM 22292</strain>
    </source>
</reference>
<name>A0ABX1DWY8_9HYPH</name>
<keyword evidence="3" id="KW-1185">Reference proteome</keyword>
<dbReference type="InterPro" id="IPR024975">
    <property type="entry name" value="NOV_C"/>
</dbReference>
<comment type="caution">
    <text evidence="2">The sequence shown here is derived from an EMBL/GenBank/DDBJ whole genome shotgun (WGS) entry which is preliminary data.</text>
</comment>
<evidence type="ECO:0000259" key="1">
    <source>
        <dbReference type="Pfam" id="PF13020"/>
    </source>
</evidence>
<evidence type="ECO:0000313" key="2">
    <source>
        <dbReference type="EMBL" id="NKC27772.1"/>
    </source>
</evidence>
<evidence type="ECO:0000313" key="3">
    <source>
        <dbReference type="Proteomes" id="UP000568486"/>
    </source>
</evidence>
<sequence>MDDPTPHHVVVWWDIVSGYARLRSDQEKMEQGRFAEILTLDHERERLKAMGIDKQPEWPGFDDNYAGYDVLSYDHGHTGIQTRLIEVKSTSVSPLRFILTRNEWNKAEKSSDAYIFHIWDMSKDKPALHVRRVADIAPHIPADNGKGKWNNVSVPVTSL</sequence>
<dbReference type="Proteomes" id="UP000568486">
    <property type="component" value="Unassembled WGS sequence"/>
</dbReference>
<feature type="domain" description="Protein NO VEIN C-terminal" evidence="1">
    <location>
        <begin position="36"/>
        <end position="127"/>
    </location>
</feature>
<accession>A0ABX1DWY8</accession>
<gene>
    <name evidence="2" type="ORF">HED52_03515</name>
</gene>
<dbReference type="EMBL" id="JAAVLR010000001">
    <property type="protein sequence ID" value="NKC27772.1"/>
    <property type="molecule type" value="Genomic_DNA"/>
</dbReference>
<protein>
    <submittedName>
        <fullName evidence="2">DUF3883 domain-containing protein</fullName>
    </submittedName>
</protein>
<proteinExistence type="predicted"/>